<dbReference type="PANTHER" id="PTHR10492">
    <property type="match status" value="1"/>
</dbReference>
<feature type="compositionally biased region" description="Basic residues" evidence="2">
    <location>
        <begin position="184"/>
        <end position="196"/>
    </location>
</feature>
<dbReference type="GO" id="GO:0006310">
    <property type="term" value="P:DNA recombination"/>
    <property type="evidence" value="ECO:0007669"/>
    <property type="project" value="UniProtKB-KW"/>
</dbReference>
<keyword evidence="1" id="KW-0547">Nucleotide-binding</keyword>
<proteinExistence type="inferred from homology"/>
<keyword evidence="1" id="KW-0233">DNA recombination</keyword>
<keyword evidence="1" id="KW-0347">Helicase</keyword>
<organism evidence="6 7">
    <name type="scientific">Dentipellis fragilis</name>
    <dbReference type="NCBI Taxonomy" id="205917"/>
    <lineage>
        <taxon>Eukaryota</taxon>
        <taxon>Fungi</taxon>
        <taxon>Dikarya</taxon>
        <taxon>Basidiomycota</taxon>
        <taxon>Agaricomycotina</taxon>
        <taxon>Agaricomycetes</taxon>
        <taxon>Russulales</taxon>
        <taxon>Hericiaceae</taxon>
        <taxon>Dentipellis</taxon>
    </lineage>
</organism>
<dbReference type="GO" id="GO:0016887">
    <property type="term" value="F:ATP hydrolysis activity"/>
    <property type="evidence" value="ECO:0007669"/>
    <property type="project" value="RHEA"/>
</dbReference>
<dbReference type="PANTHER" id="PTHR10492:SF95">
    <property type="entry name" value="HELITRON HELICASE-LIKE DOMAIN-CONTAINING PROTEIN"/>
    <property type="match status" value="1"/>
</dbReference>
<keyword evidence="1" id="KW-0067">ATP-binding</keyword>
<feature type="compositionally biased region" description="Polar residues" evidence="2">
    <location>
        <begin position="77"/>
        <end position="93"/>
    </location>
</feature>
<dbReference type="STRING" id="205917.A0A4Y9Y051"/>
<sequence length="1820" mass="206456">MRLRRLRRGSTSQSPQHRRIPSSRSSQPPPIPFAYSPNRLPSTAVQALSDDPFSLTQTQTSRDQARVSASPAVRTGSPASLQSAESEISQPTLPSRRRRGVEALELPLSRRQLGQCLRRQRERIEREQAEREQAEREQAEHEQAEHTQAEDMPVEHERDAVNGRETSIPPTPLATQQTIERPAPARRMRQERRRHGQVVASDSGRSSVPFPRHDSEVTNNSQSNAIGRRTATASQPRRQRRDALPAGRRPYVEPVIPFSLGSMDAQCLHCGAFHWLEERVGGNRTRPEFGRCCFHGIVRLEPIPDPPPRLRALLIGDDEQSREFRLHIRQYNCALAFTSFSANEQNINTGGGGPWIWKAGFQLYHSAGSLQPMEGQQPRYAQLYFYDPQDALMIRMQRNQNLREDTMRLLQQLMFECNRYTRIYKQAYEILEQNEAEDISIHLIADPSTDPRRYNLPTADEIAVIIPGDENQVTDPRDIVLRRRSGVLQCISDLHSAYAPLHYVLLFPWGTPGWTDTLRLHLDSNHGSQRTHTRLTQLHFYSYRIHTRDGQFPTLHLGGRLFQQYLCDMWVSTEQNRLRWVEANQPKLRAALYSGLEDAVAQTDDNLDLHEVGRRIVLPSSHVGSPRYMHQLFQDAMAVARFYHKVDLFITVTCNPNWDEIVRELLPGQTAADRPDLVARVFAMYKKAIIDDLYKKGIFGRAVAHIHCIEFQKRGLPHMHLLLILHESSRLTTPAEVDSVVHAHWPDPDREPRLFEIVKRCMVHGPCGAANPNAPCMREGKCSKGFPKAFQQETVMTSDGYPIYARPDDGRTYEVRGSLVDNRWIVPYNPYLSSKYNAHINVECVISLAAAKYITKYTHKGPDCATIQIRRRDEVAEFKEGRYIAGSEAAWHILGFPIHQQVPNFVHLQVHLPGRHMVVFDPDEPLEVVMARAAQERTMLKAFFETNRNDMNARQYTYQEFPQHYTWNQELKKWSVRQQRFALGRMYFVRPTEGERFYLRTLLTVVKGATGWDDLRSYNGITYPTFRDACLARGLLEHDDEWRQCLLEASAMRTGDSLRRLFSVILEHCEPSQPGVLWDEFRIPDPSERDVYDFGLFLLDRILLEHGRSLSSFTSMPQPEKDWGIYDDNPFLSEQLRYNVDHEKRLAEEQIPLLNADQRNAFDKVFTSVHNEHGKMFFVHGPGGTGKTFLYQTLCHRPFFCPGDAPHTRLSRFQSKAYHTIHGAISIRTLSVRICCDRYGPEAVDRTLRDIRGNQQPFGGITVVFGGDFQQTLPVVVRGTREEIVLVTLQRSNLWQDVEVLHLHQNMRLEHDASTDTFARWLLDVGHGRVPALPNCPENVPNAIALPEHMICTSQDNLINSIYTGISDGPVPPPDFFLNRVILAPRNDEVHTLNHEIITHFPGEESLYTSADSFVQEAGADGEQLNLPIEFLHSLNSSGLPLAHLRLKLGCPLLLLRNLSPRRGLCNGSRVTLLRMSNRVLEVRLMGGEHDGEIAFIPRITLSPSDNNVDFAIKLKRRQFPVQLAFAMTINKSQGQSVKYVGIDLQTPVFSHGQLYVALSRATSSQRIKILLPEESSIVGTPNVVYPEALISRSSSASDRVPALDHIADASPLSSNIVETCRKFKNTTAHKYVEAARTSRRLDRQDIKPATAAALSPSAALSFHISLFTMPEVGYAEVHCLAVLESPSTPDAKKPKSLAFDALLHGQGQENSTILTRLHFYNGGDYTFDPDGTGGLLTARLAPFDKDVEKPSTTFEVGEYHHMGDALSFTPIPDVSIEPTVHHSRFTLSGVVDTIQQQPPEAPSFTLNIPQYLATDGGTR</sequence>
<dbReference type="InterPro" id="IPR049163">
    <property type="entry name" value="Pif1-like_2B_dom"/>
</dbReference>
<reference evidence="6 7" key="1">
    <citation type="submission" date="2019-02" db="EMBL/GenBank/DDBJ databases">
        <title>Genome sequencing of the rare red list fungi Dentipellis fragilis.</title>
        <authorList>
            <person name="Buettner E."/>
            <person name="Kellner H."/>
        </authorList>
    </citation>
    <scope>NUCLEOTIDE SEQUENCE [LARGE SCALE GENOMIC DNA]</scope>
    <source>
        <strain evidence="6 7">DSM 105465</strain>
    </source>
</reference>
<protein>
    <recommendedName>
        <fullName evidence="1">ATP-dependent DNA helicase</fullName>
        <ecNumber evidence="1">5.6.2.3</ecNumber>
    </recommendedName>
</protein>
<keyword evidence="1" id="KW-0378">Hydrolase</keyword>
<name>A0A4Y9Y051_9AGAM</name>
<dbReference type="GO" id="GO:0000723">
    <property type="term" value="P:telomere maintenance"/>
    <property type="evidence" value="ECO:0007669"/>
    <property type="project" value="InterPro"/>
</dbReference>
<dbReference type="GO" id="GO:0005524">
    <property type="term" value="F:ATP binding"/>
    <property type="evidence" value="ECO:0007669"/>
    <property type="project" value="UniProtKB-KW"/>
</dbReference>
<dbReference type="OrthoDB" id="3366231at2759"/>
<evidence type="ECO:0000259" key="4">
    <source>
        <dbReference type="Pfam" id="PF14214"/>
    </source>
</evidence>
<evidence type="ECO:0000259" key="5">
    <source>
        <dbReference type="Pfam" id="PF21530"/>
    </source>
</evidence>
<feature type="domain" description="Helitron helicase-like" evidence="4">
    <location>
        <begin position="540"/>
        <end position="723"/>
    </location>
</feature>
<keyword evidence="1" id="KW-0227">DNA damage</keyword>
<dbReference type="InterPro" id="IPR025476">
    <property type="entry name" value="Helitron_helicase-like"/>
</dbReference>
<feature type="domain" description="DNA helicase Pif1-like DEAD-box helicase" evidence="3">
    <location>
        <begin position="1241"/>
        <end position="1331"/>
    </location>
</feature>
<evidence type="ECO:0000313" key="7">
    <source>
        <dbReference type="Proteomes" id="UP000298327"/>
    </source>
</evidence>
<feature type="domain" description="DNA helicase Pif1-like DEAD-box helicase" evidence="3">
    <location>
        <begin position="1154"/>
        <end position="1195"/>
    </location>
</feature>
<dbReference type="EC" id="5.6.2.3" evidence="1"/>
<dbReference type="Pfam" id="PF21530">
    <property type="entry name" value="Pif1_2B_dom"/>
    <property type="match status" value="1"/>
</dbReference>
<feature type="compositionally biased region" description="Polar residues" evidence="2">
    <location>
        <begin position="217"/>
        <end position="236"/>
    </location>
</feature>
<comment type="caution">
    <text evidence="6">The sequence shown here is derived from an EMBL/GenBank/DDBJ whole genome shotgun (WGS) entry which is preliminary data.</text>
</comment>
<evidence type="ECO:0000256" key="1">
    <source>
        <dbReference type="RuleBase" id="RU363044"/>
    </source>
</evidence>
<dbReference type="InterPro" id="IPR027417">
    <property type="entry name" value="P-loop_NTPase"/>
</dbReference>
<keyword evidence="7" id="KW-1185">Reference proteome</keyword>
<gene>
    <name evidence="6" type="ORF">EVG20_g9444</name>
</gene>
<evidence type="ECO:0000313" key="6">
    <source>
        <dbReference type="EMBL" id="TFY55103.1"/>
    </source>
</evidence>
<evidence type="ECO:0000256" key="2">
    <source>
        <dbReference type="SAM" id="MobiDB-lite"/>
    </source>
</evidence>
<dbReference type="Pfam" id="PF05970">
    <property type="entry name" value="PIF1"/>
    <property type="match status" value="2"/>
</dbReference>
<feature type="region of interest" description="Disordered" evidence="2">
    <location>
        <begin position="124"/>
        <end position="248"/>
    </location>
</feature>
<feature type="region of interest" description="Disordered" evidence="2">
    <location>
        <begin position="1"/>
        <end position="99"/>
    </location>
</feature>
<dbReference type="Gene3D" id="3.40.50.300">
    <property type="entry name" value="P-loop containing nucleotide triphosphate hydrolases"/>
    <property type="match status" value="2"/>
</dbReference>
<dbReference type="InterPro" id="IPR010285">
    <property type="entry name" value="DNA_helicase_pif1-like_DEAD"/>
</dbReference>
<dbReference type="Proteomes" id="UP000298327">
    <property type="component" value="Unassembled WGS sequence"/>
</dbReference>
<comment type="cofactor">
    <cofactor evidence="1">
        <name>Mg(2+)</name>
        <dbReference type="ChEBI" id="CHEBI:18420"/>
    </cofactor>
</comment>
<dbReference type="Pfam" id="PF14214">
    <property type="entry name" value="Helitron_like_N"/>
    <property type="match status" value="1"/>
</dbReference>
<keyword evidence="1" id="KW-0234">DNA repair</keyword>
<accession>A0A4Y9Y051</accession>
<feature type="compositionally biased region" description="Basic and acidic residues" evidence="2">
    <location>
        <begin position="124"/>
        <end position="162"/>
    </location>
</feature>
<dbReference type="CDD" id="cd18809">
    <property type="entry name" value="SF1_C_RecD"/>
    <property type="match status" value="1"/>
</dbReference>
<dbReference type="GO" id="GO:0006281">
    <property type="term" value="P:DNA repair"/>
    <property type="evidence" value="ECO:0007669"/>
    <property type="project" value="UniProtKB-KW"/>
</dbReference>
<comment type="catalytic activity">
    <reaction evidence="1">
        <text>ATP + H2O = ADP + phosphate + H(+)</text>
        <dbReference type="Rhea" id="RHEA:13065"/>
        <dbReference type="ChEBI" id="CHEBI:15377"/>
        <dbReference type="ChEBI" id="CHEBI:15378"/>
        <dbReference type="ChEBI" id="CHEBI:30616"/>
        <dbReference type="ChEBI" id="CHEBI:43474"/>
        <dbReference type="ChEBI" id="CHEBI:456216"/>
        <dbReference type="EC" id="5.6.2.3"/>
    </reaction>
</comment>
<dbReference type="FunFam" id="3.40.50.300:FF:002884">
    <property type="entry name" value="ATP-dependent DNA helicase"/>
    <property type="match status" value="1"/>
</dbReference>
<dbReference type="GO" id="GO:0043139">
    <property type="term" value="F:5'-3' DNA helicase activity"/>
    <property type="evidence" value="ECO:0007669"/>
    <property type="project" value="UniProtKB-EC"/>
</dbReference>
<dbReference type="SUPFAM" id="SSF52540">
    <property type="entry name" value="P-loop containing nucleoside triphosphate hydrolases"/>
    <property type="match status" value="2"/>
</dbReference>
<evidence type="ECO:0000259" key="3">
    <source>
        <dbReference type="Pfam" id="PF05970"/>
    </source>
</evidence>
<dbReference type="EMBL" id="SEOQ01000953">
    <property type="protein sequence ID" value="TFY55103.1"/>
    <property type="molecule type" value="Genomic_DNA"/>
</dbReference>
<comment type="similarity">
    <text evidence="1">Belongs to the helicase family.</text>
</comment>
<feature type="domain" description="DNA helicase Pif1-like 2B" evidence="5">
    <location>
        <begin position="1430"/>
        <end position="1473"/>
    </location>
</feature>